<feature type="compositionally biased region" description="Low complexity" evidence="1">
    <location>
        <begin position="67"/>
        <end position="81"/>
    </location>
</feature>
<evidence type="ECO:0000256" key="1">
    <source>
        <dbReference type="SAM" id="MobiDB-lite"/>
    </source>
</evidence>
<protein>
    <submittedName>
        <fullName evidence="2">Uncharacterized protein</fullName>
    </submittedName>
</protein>
<feature type="region of interest" description="Disordered" evidence="1">
    <location>
        <begin position="16"/>
        <end position="104"/>
    </location>
</feature>
<dbReference type="PANTHER" id="PTHR28266">
    <property type="entry name" value="54S RIBOSOMAL PROTEIN L20, MITOCHONDRIAL"/>
    <property type="match status" value="1"/>
</dbReference>
<dbReference type="GO" id="GO:0005762">
    <property type="term" value="C:mitochondrial large ribosomal subunit"/>
    <property type="evidence" value="ECO:0007669"/>
    <property type="project" value="TreeGrafter"/>
</dbReference>
<dbReference type="PANTHER" id="PTHR28266:SF1">
    <property type="entry name" value="LARGE RIBOSOMAL SUBUNIT PROTEIN ML58"/>
    <property type="match status" value="1"/>
</dbReference>
<keyword evidence="3" id="KW-1185">Reference proteome</keyword>
<dbReference type="Proteomes" id="UP000219338">
    <property type="component" value="Unassembled WGS sequence"/>
</dbReference>
<name>A0A284RF23_ARMOS</name>
<dbReference type="EMBL" id="FUEG01000008">
    <property type="protein sequence ID" value="SJL07354.1"/>
    <property type="molecule type" value="Genomic_DNA"/>
</dbReference>
<evidence type="ECO:0000313" key="3">
    <source>
        <dbReference type="Proteomes" id="UP000219338"/>
    </source>
</evidence>
<dbReference type="STRING" id="47428.A0A284RF23"/>
<dbReference type="OMA" id="CSQFFVG"/>
<accession>A0A284RF23</accession>
<sequence>MQRQFCGRVLSFTRSYATRYPRPKPGTSERPPYRAPDPLVNNPSAAVTTLPDEELTFIHRPPPTSPSPFSLTTSPASPLLRPRAKPTESALPPLSRPNERVQPERVSEAVIEKIKKLRRGNPEKYSRGTLAKMFGCTQTFVGLVAALKSSKRKSLLKKRETGHQLEREKWSERHTLVKAIRAKRRELW</sequence>
<dbReference type="Pfam" id="PF12824">
    <property type="entry name" value="MRP-L20"/>
    <property type="match status" value="1"/>
</dbReference>
<dbReference type="InterPro" id="IPR024388">
    <property type="entry name" value="Ribosomal_mL58"/>
</dbReference>
<evidence type="ECO:0000313" key="2">
    <source>
        <dbReference type="EMBL" id="SJL07354.1"/>
    </source>
</evidence>
<reference evidence="3" key="1">
    <citation type="journal article" date="2017" name="Nat. Ecol. Evol.">
        <title>Genome expansion and lineage-specific genetic innovations in the forest pathogenic fungi Armillaria.</title>
        <authorList>
            <person name="Sipos G."/>
            <person name="Prasanna A.N."/>
            <person name="Walter M.C."/>
            <person name="O'Connor E."/>
            <person name="Balint B."/>
            <person name="Krizsan K."/>
            <person name="Kiss B."/>
            <person name="Hess J."/>
            <person name="Varga T."/>
            <person name="Slot J."/>
            <person name="Riley R."/>
            <person name="Boka B."/>
            <person name="Rigling D."/>
            <person name="Barry K."/>
            <person name="Lee J."/>
            <person name="Mihaltcheva S."/>
            <person name="LaButti K."/>
            <person name="Lipzen A."/>
            <person name="Waldron R."/>
            <person name="Moloney N.M."/>
            <person name="Sperisen C."/>
            <person name="Kredics L."/>
            <person name="Vagvoelgyi C."/>
            <person name="Patrignani A."/>
            <person name="Fitzpatrick D."/>
            <person name="Nagy I."/>
            <person name="Doyle S."/>
            <person name="Anderson J.B."/>
            <person name="Grigoriev I.V."/>
            <person name="Gueldener U."/>
            <person name="Muensterkoetter M."/>
            <person name="Nagy L.G."/>
        </authorList>
    </citation>
    <scope>NUCLEOTIDE SEQUENCE [LARGE SCALE GENOMIC DNA]</scope>
    <source>
        <strain evidence="3">C18/9</strain>
    </source>
</reference>
<dbReference type="AlphaFoldDB" id="A0A284RF23"/>
<dbReference type="GO" id="GO:0003735">
    <property type="term" value="F:structural constituent of ribosome"/>
    <property type="evidence" value="ECO:0007669"/>
    <property type="project" value="TreeGrafter"/>
</dbReference>
<organism evidence="2 3">
    <name type="scientific">Armillaria ostoyae</name>
    <name type="common">Armillaria root rot fungus</name>
    <dbReference type="NCBI Taxonomy" id="47428"/>
    <lineage>
        <taxon>Eukaryota</taxon>
        <taxon>Fungi</taxon>
        <taxon>Dikarya</taxon>
        <taxon>Basidiomycota</taxon>
        <taxon>Agaricomycotina</taxon>
        <taxon>Agaricomycetes</taxon>
        <taxon>Agaricomycetidae</taxon>
        <taxon>Agaricales</taxon>
        <taxon>Marasmiineae</taxon>
        <taxon>Physalacriaceae</taxon>
        <taxon>Armillaria</taxon>
    </lineage>
</organism>
<dbReference type="OrthoDB" id="6021263at2759"/>
<proteinExistence type="predicted"/>
<gene>
    <name evidence="2" type="ORF">ARMOST_10701</name>
</gene>